<accession>A0ABY3RG98</accession>
<dbReference type="RefSeq" id="WP_231324361.1">
    <property type="nucleotide sequence ID" value="NZ_CP088156.1"/>
</dbReference>
<proteinExistence type="predicted"/>
<keyword evidence="2" id="KW-1185">Reference proteome</keyword>
<dbReference type="Proteomes" id="UP001431010">
    <property type="component" value="Chromosome"/>
</dbReference>
<evidence type="ECO:0000313" key="1">
    <source>
        <dbReference type="EMBL" id="UFZ05827.1"/>
    </source>
</evidence>
<sequence length="89" mass="10221">MRSPVYDLYQMKQDRLPTGARSAWLRTRPNEPPPAADDWIFVGKERHPSRWTIAEMNEKGTCYREIPIWLSSRRSMMAGSAADIQTPAA</sequence>
<evidence type="ECO:0000313" key="2">
    <source>
        <dbReference type="Proteomes" id="UP001431010"/>
    </source>
</evidence>
<dbReference type="EMBL" id="CP088156">
    <property type="protein sequence ID" value="UFZ05827.1"/>
    <property type="molecule type" value="Genomic_DNA"/>
</dbReference>
<reference evidence="1" key="1">
    <citation type="journal article" date="2024" name="Antonie Van Leeuwenhoek">
        <title>Bradyrhizobium ontarionense sp. nov., a novel bacterial symbiont isolated from Aeschynomene indica (Indian jointvetch), harbours photosynthesis, nitrogen fixation and nitrous oxide (N2O) reductase genes.</title>
        <authorList>
            <person name="Bromfield E.S.P."/>
            <person name="Cloutier S."/>
        </authorList>
    </citation>
    <scope>NUCLEOTIDE SEQUENCE</scope>
    <source>
        <strain evidence="1">A19</strain>
    </source>
</reference>
<protein>
    <submittedName>
        <fullName evidence="1">Uncharacterized protein</fullName>
    </submittedName>
</protein>
<organism evidence="1 2">
    <name type="scientific">Bradyrhizobium ontarionense</name>
    <dbReference type="NCBI Taxonomy" id="2898149"/>
    <lineage>
        <taxon>Bacteria</taxon>
        <taxon>Pseudomonadati</taxon>
        <taxon>Pseudomonadota</taxon>
        <taxon>Alphaproteobacteria</taxon>
        <taxon>Hyphomicrobiales</taxon>
        <taxon>Nitrobacteraceae</taxon>
        <taxon>Bradyrhizobium</taxon>
    </lineage>
</organism>
<name>A0ABY3RG98_9BRAD</name>
<gene>
    <name evidence="1" type="ORF">LQG66_05830</name>
</gene>